<dbReference type="SUPFAM" id="SSF48452">
    <property type="entry name" value="TPR-like"/>
    <property type="match status" value="1"/>
</dbReference>
<dbReference type="HOGENOM" id="CLU_004665_2_1_11"/>
<gene>
    <name evidence="1" type="ORF">AORI_4524</name>
</gene>
<dbReference type="InterPro" id="IPR027417">
    <property type="entry name" value="P-loop_NTPase"/>
</dbReference>
<dbReference type="InterPro" id="IPR011990">
    <property type="entry name" value="TPR-like_helical_dom_sf"/>
</dbReference>
<dbReference type="AlphaFoldDB" id="R4T968"/>
<dbReference type="Gene3D" id="3.30.70.1230">
    <property type="entry name" value="Nucleotide cyclase"/>
    <property type="match status" value="1"/>
</dbReference>
<dbReference type="PRINTS" id="PR00364">
    <property type="entry name" value="DISEASERSIST"/>
</dbReference>
<proteinExistence type="predicted"/>
<dbReference type="Gene3D" id="3.40.50.300">
    <property type="entry name" value="P-loop containing nucleotide triphosphate hydrolases"/>
    <property type="match status" value="1"/>
</dbReference>
<dbReference type="SUPFAM" id="SSF52540">
    <property type="entry name" value="P-loop containing nucleoside triphosphate hydrolases"/>
    <property type="match status" value="1"/>
</dbReference>
<accession>R4T968</accession>
<dbReference type="Gene3D" id="1.25.40.10">
    <property type="entry name" value="Tetratricopeptide repeat domain"/>
    <property type="match status" value="1"/>
</dbReference>
<dbReference type="PANTHER" id="PTHR47691:SF3">
    <property type="entry name" value="HTH-TYPE TRANSCRIPTIONAL REGULATOR RV0890C-RELATED"/>
    <property type="match status" value="1"/>
</dbReference>
<dbReference type="RefSeq" id="WP_016334856.1">
    <property type="nucleotide sequence ID" value="NC_021252.1"/>
</dbReference>
<dbReference type="InterPro" id="IPR019734">
    <property type="entry name" value="TPR_rpt"/>
</dbReference>
<dbReference type="SMART" id="SM00028">
    <property type="entry name" value="TPR"/>
    <property type="match status" value="5"/>
</dbReference>
<dbReference type="PANTHER" id="PTHR47691">
    <property type="entry name" value="REGULATOR-RELATED"/>
    <property type="match status" value="1"/>
</dbReference>
<evidence type="ECO:0000313" key="1">
    <source>
        <dbReference type="EMBL" id="AGM07108.1"/>
    </source>
</evidence>
<protein>
    <submittedName>
        <fullName evidence="1">TPR repeat-containing protein</fullName>
    </submittedName>
</protein>
<dbReference type="PATRIC" id="fig|1156913.3.peg.4600"/>
<reference evidence="1 2" key="1">
    <citation type="journal article" date="2013" name="BMC Genomics">
        <title>ContigScape: a Cytoscape plugin facilitating microbial genome gap closing.</title>
        <authorList>
            <person name="Tang B."/>
            <person name="Wang Q."/>
            <person name="Yang M."/>
            <person name="Xie F."/>
            <person name="Zhu Y."/>
            <person name="Zhuo Y."/>
            <person name="Wang S."/>
            <person name="Gao H."/>
            <person name="Ding X."/>
            <person name="Zhang L."/>
            <person name="Zhao G."/>
            <person name="Zheng H."/>
        </authorList>
    </citation>
    <scope>NUCLEOTIDE SEQUENCE [LARGE SCALE GENOMIC DNA]</scope>
    <source>
        <strain evidence="1 2">HCCB10007</strain>
    </source>
</reference>
<keyword evidence="2" id="KW-1185">Reference proteome</keyword>
<dbReference type="KEGG" id="aoi:AORI_4524"/>
<sequence>MGTERVSRHHLIVVADVEGFGDLRRTEPHQRAVREGLYDVVRAAFGAAGVEWDECYHEDRGDAVFVLVPAGAEKQVFVETALPTLVARLRVHNDSRPQAQQIRLRMALHAGEVGYDSHGVTSRSLTLAFRLCDAPQLKAALAASPGVLAVIASDWLFDDVVRHIPAAAPTAWRPVTVAVKETTTTGWITLPDHPYRPEPLPVSAGEGVPSSSYLRAGQPEAVPRQLPAAVHDFTGRAEHLAALDALIPPDPGQDGQGDSRVRSVVITAVDGAGGIGKTTLALYWAHRAQNKFPDGTLHVNLRGYGPGVPATPAEALGGFLRALGIAPRAIPADVETQAAMLRSHLAGKRVLMVLDNASGAEQIRPLLPGTPGCMVVVTSRDSLTGLVVTDAAHRLTLDLLTLPEAHELVAGILGSDRVDAEPVAVAELIRLCARLPLALRIAASRAAARPRLAVADVVAELADDRIRLDILSEAGDERAAVRAVFDWSYQQLPVAQARVFRCLGLHPGPDLSLPAAAALADLSPAGTRPLLAGLECAHLIELTAGGRYRFHDLLRAYAADQARRHDTAEQRDQAMESLLTWYTHATRTADHHLYTVFAQVPARVAEPAFPHVFAGPDEAWAWLTAERANIQAVLRHATEHGLDYHTIPLTYACRFLNSAGSRQEQLEVYSLGVIAACRTGNATQQAMLLLARGESASRLGRWTQARGDLDRAQALIERLDNVTLRVFALNAESVLLLRQRQFERALVHLDTALPLSRGIDSGRWEAVVEGNLSEANFGLGRYQRSLEHGERGLRLRRQAQDLSGEAGALTLLARTWHALHDTRKAIELCQQAIAIGRRTLIIRYETLAEPLDVLAICQHHLGHTIDAIKCWQEAATIYDDSGHARKAAEVRQRLHQAQAAL</sequence>
<dbReference type="InterPro" id="IPR029787">
    <property type="entry name" value="Nucleotide_cyclase"/>
</dbReference>
<organism evidence="1 2">
    <name type="scientific">Amycolatopsis keratiniphila</name>
    <dbReference type="NCBI Taxonomy" id="129921"/>
    <lineage>
        <taxon>Bacteria</taxon>
        <taxon>Bacillati</taxon>
        <taxon>Actinomycetota</taxon>
        <taxon>Actinomycetes</taxon>
        <taxon>Pseudonocardiales</taxon>
        <taxon>Pseudonocardiaceae</taxon>
        <taxon>Amycolatopsis</taxon>
        <taxon>Amycolatopsis japonica group</taxon>
    </lineage>
</organism>
<evidence type="ECO:0000313" key="2">
    <source>
        <dbReference type="Proteomes" id="UP000013968"/>
    </source>
</evidence>
<dbReference type="Proteomes" id="UP000013968">
    <property type="component" value="Chromosome"/>
</dbReference>
<name>R4T968_9PSEU</name>
<dbReference type="EMBL" id="CP003410">
    <property type="protein sequence ID" value="AGM07108.1"/>
    <property type="molecule type" value="Genomic_DNA"/>
</dbReference>